<dbReference type="Pfam" id="PF13419">
    <property type="entry name" value="HAD_2"/>
    <property type="match status" value="1"/>
</dbReference>
<dbReference type="InterPro" id="IPR006439">
    <property type="entry name" value="HAD-SF_hydro_IA"/>
</dbReference>
<proteinExistence type="predicted"/>
<dbReference type="EC" id="3.6.1.1" evidence="1"/>
<dbReference type="InterPro" id="IPR050155">
    <property type="entry name" value="HAD-like_hydrolase_sf"/>
</dbReference>
<dbReference type="EMBL" id="JAGGKS010000005">
    <property type="protein sequence ID" value="MBP1925969.1"/>
    <property type="molecule type" value="Genomic_DNA"/>
</dbReference>
<gene>
    <name evidence="1" type="ORF">J2Z76_001833</name>
</gene>
<dbReference type="SFLD" id="SFLDG01135">
    <property type="entry name" value="C1.5.6:_HAD__Beta-PGM__Phospha"/>
    <property type="match status" value="1"/>
</dbReference>
<dbReference type="NCBIfam" id="TIGR01509">
    <property type="entry name" value="HAD-SF-IA-v3"/>
    <property type="match status" value="1"/>
</dbReference>
<dbReference type="InterPro" id="IPR023214">
    <property type="entry name" value="HAD_sf"/>
</dbReference>
<dbReference type="Gene3D" id="3.40.50.1000">
    <property type="entry name" value="HAD superfamily/HAD-like"/>
    <property type="match status" value="1"/>
</dbReference>
<dbReference type="GO" id="GO:0004427">
    <property type="term" value="F:inorganic diphosphate phosphatase activity"/>
    <property type="evidence" value="ECO:0007669"/>
    <property type="project" value="UniProtKB-EC"/>
</dbReference>
<sequence>MITTVIFDFDGTLADTNQLVINSFKHTYNEFCMECDEEHVLSTFGEPLMETMNRDFSGHNIEEVLKCYRDYQLKRFNDEVYLYDNVLETLKSLQEKNIKMAIVTSRMKQSTLDAIKYLNIDSYFDVVVTADDTVNHKPHKEPLLKAINELNSSASETYYVGDSKFDMECAINAKAIPVLVGWQKNSDELAKKYEVKYVLKNMLDLIKII</sequence>
<dbReference type="NCBIfam" id="TIGR01549">
    <property type="entry name" value="HAD-SF-IA-v1"/>
    <property type="match status" value="1"/>
</dbReference>
<organism evidence="1 2">
    <name type="scientific">Sedimentibacter acidaminivorans</name>
    <dbReference type="NCBI Taxonomy" id="913099"/>
    <lineage>
        <taxon>Bacteria</taxon>
        <taxon>Bacillati</taxon>
        <taxon>Bacillota</taxon>
        <taxon>Tissierellia</taxon>
        <taxon>Sedimentibacter</taxon>
    </lineage>
</organism>
<dbReference type="InterPro" id="IPR041492">
    <property type="entry name" value="HAD_2"/>
</dbReference>
<dbReference type="Proteomes" id="UP001519342">
    <property type="component" value="Unassembled WGS sequence"/>
</dbReference>
<name>A0ABS4GE66_9FIRM</name>
<reference evidence="1 2" key="1">
    <citation type="submission" date="2021-03" db="EMBL/GenBank/DDBJ databases">
        <title>Genomic Encyclopedia of Type Strains, Phase IV (KMG-IV): sequencing the most valuable type-strain genomes for metagenomic binning, comparative biology and taxonomic classification.</title>
        <authorList>
            <person name="Goeker M."/>
        </authorList>
    </citation>
    <scope>NUCLEOTIDE SEQUENCE [LARGE SCALE GENOMIC DNA]</scope>
    <source>
        <strain evidence="1 2">DSM 24004</strain>
    </source>
</reference>
<dbReference type="PANTHER" id="PTHR43434">
    <property type="entry name" value="PHOSPHOGLYCOLATE PHOSPHATASE"/>
    <property type="match status" value="1"/>
</dbReference>
<keyword evidence="2" id="KW-1185">Reference proteome</keyword>
<comment type="caution">
    <text evidence="1">The sequence shown here is derived from an EMBL/GenBank/DDBJ whole genome shotgun (WGS) entry which is preliminary data.</text>
</comment>
<dbReference type="Gene3D" id="1.10.150.240">
    <property type="entry name" value="Putative phosphatase, domain 2"/>
    <property type="match status" value="1"/>
</dbReference>
<dbReference type="SUPFAM" id="SSF56784">
    <property type="entry name" value="HAD-like"/>
    <property type="match status" value="1"/>
</dbReference>
<protein>
    <submittedName>
        <fullName evidence="1">Pyrophosphatase PpaX</fullName>
        <ecNumber evidence="1">3.6.1.1</ecNumber>
    </submittedName>
</protein>
<dbReference type="InterPro" id="IPR036412">
    <property type="entry name" value="HAD-like_sf"/>
</dbReference>
<dbReference type="PANTHER" id="PTHR43434:SF26">
    <property type="entry name" value="PYROPHOSPHATASE PPAX"/>
    <property type="match status" value="1"/>
</dbReference>
<dbReference type="SFLD" id="SFLDG01129">
    <property type="entry name" value="C1.5:_HAD__Beta-PGM__Phosphata"/>
    <property type="match status" value="1"/>
</dbReference>
<evidence type="ECO:0000313" key="1">
    <source>
        <dbReference type="EMBL" id="MBP1925969.1"/>
    </source>
</evidence>
<dbReference type="InterPro" id="IPR023198">
    <property type="entry name" value="PGP-like_dom2"/>
</dbReference>
<keyword evidence="1" id="KW-0378">Hydrolase</keyword>
<dbReference type="SFLD" id="SFLDS00003">
    <property type="entry name" value="Haloacid_Dehalogenase"/>
    <property type="match status" value="1"/>
</dbReference>
<evidence type="ECO:0000313" key="2">
    <source>
        <dbReference type="Proteomes" id="UP001519342"/>
    </source>
</evidence>
<dbReference type="RefSeq" id="WP_209511710.1">
    <property type="nucleotide sequence ID" value="NZ_JAGGKS010000005.1"/>
</dbReference>
<accession>A0ABS4GE66</accession>